<reference evidence="2 3" key="1">
    <citation type="journal article" date="2014" name="Int. J. Syst. Evol. Microbiol.">
        <title>Complete genome sequence of Corynebacterium casei LMG S-19264T (=DSM 44701T), isolated from a smear-ripened cheese.</title>
        <authorList>
            <consortium name="US DOE Joint Genome Institute (JGI-PGF)"/>
            <person name="Walter F."/>
            <person name="Albersmeier A."/>
            <person name="Kalinowski J."/>
            <person name="Ruckert C."/>
        </authorList>
    </citation>
    <scope>NUCLEOTIDE SEQUENCE [LARGE SCALE GENOMIC DNA]</scope>
    <source>
        <strain evidence="2 3">IBRC-M 10912</strain>
    </source>
</reference>
<dbReference type="AlphaFoldDB" id="A0ABD5NXJ2"/>
<keyword evidence="1" id="KW-0812">Transmembrane</keyword>
<feature type="transmembrane region" description="Helical" evidence="1">
    <location>
        <begin position="12"/>
        <end position="34"/>
    </location>
</feature>
<dbReference type="EMBL" id="JBHSDJ010000016">
    <property type="protein sequence ID" value="MFC4246745.1"/>
    <property type="molecule type" value="Genomic_DNA"/>
</dbReference>
<gene>
    <name evidence="2" type="ORF">ACFOZ7_07000</name>
</gene>
<comment type="caution">
    <text evidence="2">The sequence shown here is derived from an EMBL/GenBank/DDBJ whole genome shotgun (WGS) entry which is preliminary data.</text>
</comment>
<dbReference type="RefSeq" id="WP_246966341.1">
    <property type="nucleotide sequence ID" value="NZ_CP095397.1"/>
</dbReference>
<sequence>MTRFARDRAISTVVDVALFLLLVSAAVTTLALFLEDGDRAPTHAEADRTAETLASTTTSVEYSLRPVARTDDTGTFDDTDFDDEAYARVAHGPTAALLADAAVTNVRFDDRRLTAAGEEFEDAVDRTAMGVLQGATDDVHVVAVWTPHDGSSIEGRATAGRKPPSDADVSTATMTVASGVPPVDDDRITAAYERGGFEAAARPIATAIVDGYLPPSESRLALERQSVDRALVVYRYQRLADILGVDLDPEDGVVSRPNANVTAANEKLTDELAVLIAADLEAELASDVEDIQRRYPVDEHDGEIGEAIAETVSTGDVTITVRTWGREP</sequence>
<name>A0ABD5NXJ2_9EURY</name>
<dbReference type="GeneID" id="71854253"/>
<evidence type="ECO:0000313" key="2">
    <source>
        <dbReference type="EMBL" id="MFC4246745.1"/>
    </source>
</evidence>
<keyword evidence="1" id="KW-0472">Membrane</keyword>
<dbReference type="Pfam" id="PF23955">
    <property type="entry name" value="DUF7284"/>
    <property type="match status" value="1"/>
</dbReference>
<proteinExistence type="predicted"/>
<protein>
    <submittedName>
        <fullName evidence="2">Uncharacterized protein</fullName>
    </submittedName>
</protein>
<evidence type="ECO:0000256" key="1">
    <source>
        <dbReference type="SAM" id="Phobius"/>
    </source>
</evidence>
<dbReference type="Proteomes" id="UP001595821">
    <property type="component" value="Unassembled WGS sequence"/>
</dbReference>
<evidence type="ECO:0000313" key="3">
    <source>
        <dbReference type="Proteomes" id="UP001595821"/>
    </source>
</evidence>
<dbReference type="InterPro" id="IPR055708">
    <property type="entry name" value="DUF7284"/>
</dbReference>
<accession>A0ABD5NXJ2</accession>
<organism evidence="2 3">
    <name type="scientific">Natribaculum luteum</name>
    <dbReference type="NCBI Taxonomy" id="1586232"/>
    <lineage>
        <taxon>Archaea</taxon>
        <taxon>Methanobacteriati</taxon>
        <taxon>Methanobacteriota</taxon>
        <taxon>Stenosarchaea group</taxon>
        <taxon>Halobacteria</taxon>
        <taxon>Halobacteriales</taxon>
        <taxon>Natrialbaceae</taxon>
        <taxon>Natribaculum</taxon>
    </lineage>
</organism>
<keyword evidence="1" id="KW-1133">Transmembrane helix</keyword>